<evidence type="ECO:0000259" key="2">
    <source>
        <dbReference type="Pfam" id="PF14730"/>
    </source>
</evidence>
<feature type="signal peptide" evidence="1">
    <location>
        <begin position="1"/>
        <end position="20"/>
    </location>
</feature>
<dbReference type="Gene3D" id="3.30.530.80">
    <property type="match status" value="1"/>
</dbReference>
<accession>A0A937G4Z8</accession>
<dbReference type="Proteomes" id="UP000614216">
    <property type="component" value="Unassembled WGS sequence"/>
</dbReference>
<dbReference type="Pfam" id="PF14730">
    <property type="entry name" value="DUF4468"/>
    <property type="match status" value="1"/>
</dbReference>
<comment type="caution">
    <text evidence="3">The sequence shown here is derived from an EMBL/GenBank/DDBJ whole genome shotgun (WGS) entry which is preliminary data.</text>
</comment>
<keyword evidence="1" id="KW-0732">Signal</keyword>
<reference evidence="3" key="1">
    <citation type="submission" date="2021-01" db="EMBL/GenBank/DDBJ databases">
        <title>Fulvivirga kasyanovii gen. nov., sp nov., a novel member of the phylum Bacteroidetes isolated from seawater in a mussel farm.</title>
        <authorList>
            <person name="Zhao L.-H."/>
            <person name="Wang Z.-J."/>
        </authorList>
    </citation>
    <scope>NUCLEOTIDE SEQUENCE</scope>
    <source>
        <strain evidence="3">29W222</strain>
    </source>
</reference>
<sequence length="162" mass="18471">MKIILAIIITVFPFITSAQDAITAENGLYTYQEVVEATGDAQELYGKAKEWFVNSYKDANAVIQLEDAEKRKLIGKGVINVVHTMVGRDVYHTVTIEAKDGRYRYTIDHFIIDWITDGRHTPLEKYKGKPGSKKMFERVDEEVQDLIATLKTHMSASETVEW</sequence>
<dbReference type="InterPro" id="IPR027823">
    <property type="entry name" value="DUF4468"/>
</dbReference>
<name>A0A937G4Z8_9BACT</name>
<evidence type="ECO:0000256" key="1">
    <source>
        <dbReference type="SAM" id="SignalP"/>
    </source>
</evidence>
<feature type="chain" id="PRO_5037787311" evidence="1">
    <location>
        <begin position="21"/>
        <end position="162"/>
    </location>
</feature>
<evidence type="ECO:0000313" key="3">
    <source>
        <dbReference type="EMBL" id="MBL6448541.1"/>
    </source>
</evidence>
<organism evidence="3 4">
    <name type="scientific">Fulvivirga marina</name>
    <dbReference type="NCBI Taxonomy" id="2494733"/>
    <lineage>
        <taxon>Bacteria</taxon>
        <taxon>Pseudomonadati</taxon>
        <taxon>Bacteroidota</taxon>
        <taxon>Cytophagia</taxon>
        <taxon>Cytophagales</taxon>
        <taxon>Fulvivirgaceae</taxon>
        <taxon>Fulvivirga</taxon>
    </lineage>
</organism>
<feature type="domain" description="DUF4468" evidence="2">
    <location>
        <begin position="31"/>
        <end position="110"/>
    </location>
</feature>
<protein>
    <submittedName>
        <fullName evidence="3">DUF4468 domain-containing protein</fullName>
    </submittedName>
</protein>
<dbReference type="AlphaFoldDB" id="A0A937G4Z8"/>
<gene>
    <name evidence="3" type="ORF">JMN32_19680</name>
</gene>
<keyword evidence="4" id="KW-1185">Reference proteome</keyword>
<dbReference type="RefSeq" id="WP_202858076.1">
    <property type="nucleotide sequence ID" value="NZ_JAEUGD010000064.1"/>
</dbReference>
<dbReference type="EMBL" id="JAEUGD010000064">
    <property type="protein sequence ID" value="MBL6448541.1"/>
    <property type="molecule type" value="Genomic_DNA"/>
</dbReference>
<proteinExistence type="predicted"/>
<evidence type="ECO:0000313" key="4">
    <source>
        <dbReference type="Proteomes" id="UP000614216"/>
    </source>
</evidence>